<dbReference type="EMBL" id="JBBEGN010000018">
    <property type="protein sequence ID" value="MEJ2871065.1"/>
    <property type="molecule type" value="Genomic_DNA"/>
</dbReference>
<sequence>MQVEDEQHRRSRYPGRGDALQTLTAAGTPLLAGFCITLIGVVAQAPDRFAAASATILLLTVAAIAFAVSIHCYYWTRVHQVDVGDAAAPGAVPSSPVLDHMREQFAHLAWARRLHVFFQTGIFMLFVGLGTAVWPVPDEPDPGPRIAAVACCVAMVVLVLFWTFGFFYLRLIAAADRGSRAAQVVLWWFRPGARAYERYLAESHRVAETARSPGSTVPSAGD</sequence>
<accession>A0ABU8MWN6</accession>
<feature type="transmembrane region" description="Helical" evidence="1">
    <location>
        <begin position="146"/>
        <end position="169"/>
    </location>
</feature>
<feature type="transmembrane region" description="Helical" evidence="1">
    <location>
        <begin position="49"/>
        <end position="70"/>
    </location>
</feature>
<evidence type="ECO:0000256" key="1">
    <source>
        <dbReference type="SAM" id="Phobius"/>
    </source>
</evidence>
<organism evidence="2 3">
    <name type="scientific">Actinomycetospora aurantiaca</name>
    <dbReference type="NCBI Taxonomy" id="3129233"/>
    <lineage>
        <taxon>Bacteria</taxon>
        <taxon>Bacillati</taxon>
        <taxon>Actinomycetota</taxon>
        <taxon>Actinomycetes</taxon>
        <taxon>Pseudonocardiales</taxon>
        <taxon>Pseudonocardiaceae</taxon>
        <taxon>Actinomycetospora</taxon>
    </lineage>
</organism>
<proteinExistence type="predicted"/>
<gene>
    <name evidence="2" type="ORF">WCD74_25095</name>
</gene>
<keyword evidence="1" id="KW-1133">Transmembrane helix</keyword>
<comment type="caution">
    <text evidence="2">The sequence shown here is derived from an EMBL/GenBank/DDBJ whole genome shotgun (WGS) entry which is preliminary data.</text>
</comment>
<dbReference type="RefSeq" id="WP_337697634.1">
    <property type="nucleotide sequence ID" value="NZ_JBBEGN010000018.1"/>
</dbReference>
<reference evidence="2 3" key="1">
    <citation type="submission" date="2024-03" db="EMBL/GenBank/DDBJ databases">
        <title>Actinomycetospora sp. OC33-EN08, a novel actinomycete isolated from wild orchid (Aerides multiflora).</title>
        <authorList>
            <person name="Suriyachadkun C."/>
        </authorList>
    </citation>
    <scope>NUCLEOTIDE SEQUENCE [LARGE SCALE GENOMIC DNA]</scope>
    <source>
        <strain evidence="2 3">OC33-EN08</strain>
    </source>
</reference>
<keyword evidence="1" id="KW-0472">Membrane</keyword>
<feature type="transmembrane region" description="Helical" evidence="1">
    <location>
        <begin position="20"/>
        <end position="43"/>
    </location>
</feature>
<name>A0ABU8MWN6_9PSEU</name>
<dbReference type="Proteomes" id="UP001385809">
    <property type="component" value="Unassembled WGS sequence"/>
</dbReference>
<keyword evidence="3" id="KW-1185">Reference proteome</keyword>
<evidence type="ECO:0000313" key="2">
    <source>
        <dbReference type="EMBL" id="MEJ2871065.1"/>
    </source>
</evidence>
<keyword evidence="1" id="KW-0812">Transmembrane</keyword>
<protein>
    <submittedName>
        <fullName evidence="2">Uncharacterized protein</fullName>
    </submittedName>
</protein>
<evidence type="ECO:0000313" key="3">
    <source>
        <dbReference type="Proteomes" id="UP001385809"/>
    </source>
</evidence>
<feature type="transmembrane region" description="Helical" evidence="1">
    <location>
        <begin position="114"/>
        <end position="134"/>
    </location>
</feature>